<organism evidence="2 3">
    <name type="scientific">Hirundo rustica rustica</name>
    <dbReference type="NCBI Taxonomy" id="333673"/>
    <lineage>
        <taxon>Eukaryota</taxon>
        <taxon>Metazoa</taxon>
        <taxon>Chordata</taxon>
        <taxon>Craniata</taxon>
        <taxon>Vertebrata</taxon>
        <taxon>Euteleostomi</taxon>
        <taxon>Archelosauria</taxon>
        <taxon>Archosauria</taxon>
        <taxon>Dinosauria</taxon>
        <taxon>Saurischia</taxon>
        <taxon>Theropoda</taxon>
        <taxon>Coelurosauria</taxon>
        <taxon>Aves</taxon>
        <taxon>Neognathae</taxon>
        <taxon>Neoaves</taxon>
        <taxon>Telluraves</taxon>
        <taxon>Australaves</taxon>
        <taxon>Passeriformes</taxon>
        <taxon>Sylvioidea</taxon>
        <taxon>Hirundinidae</taxon>
        <taxon>Hirundo</taxon>
    </lineage>
</organism>
<keyword evidence="3" id="KW-1185">Reference proteome</keyword>
<evidence type="ECO:0000256" key="1">
    <source>
        <dbReference type="SAM" id="MobiDB-lite"/>
    </source>
</evidence>
<reference evidence="2 3" key="1">
    <citation type="submission" date="2018-07" db="EMBL/GenBank/DDBJ databases">
        <title>A high quality draft genome assembly of the barn swallow (H. rustica rustica).</title>
        <authorList>
            <person name="Formenti G."/>
            <person name="Chiara M."/>
            <person name="Poveda L."/>
            <person name="Francoijs K.-J."/>
            <person name="Bonisoli-Alquati A."/>
            <person name="Canova L."/>
            <person name="Gianfranceschi L."/>
            <person name="Horner D.S."/>
            <person name="Saino N."/>
        </authorList>
    </citation>
    <scope>NUCLEOTIDE SEQUENCE [LARGE SCALE GENOMIC DNA]</scope>
    <source>
        <strain evidence="2">Chelidonia</strain>
        <tissue evidence="2">Blood</tissue>
    </source>
</reference>
<dbReference type="STRING" id="333673.A0A3M0KGZ4"/>
<name>A0A3M0KGZ4_HIRRU</name>
<accession>A0A3M0KGZ4</accession>
<evidence type="ECO:0000313" key="3">
    <source>
        <dbReference type="Proteomes" id="UP000269221"/>
    </source>
</evidence>
<proteinExistence type="predicted"/>
<gene>
    <name evidence="2" type="ORF">DUI87_15841</name>
</gene>
<feature type="region of interest" description="Disordered" evidence="1">
    <location>
        <begin position="68"/>
        <end position="88"/>
    </location>
</feature>
<evidence type="ECO:0000313" key="2">
    <source>
        <dbReference type="EMBL" id="RMC06407.1"/>
    </source>
</evidence>
<dbReference type="Proteomes" id="UP000269221">
    <property type="component" value="Unassembled WGS sequence"/>
</dbReference>
<sequence>MTEDVALFFNLLQGNEDLDSWRTITLEAQEFILQVQEALSSWQAHRTYPMVPFQLIVLGKVSTFASRGSKTRERTKDQERPKMVCPLDGGVSGPGRGFNRQNRTICQLDQNCEHFVIGDTAHTPSEIEIAPETIKGGLNDLIHLACCPQPPFYLAEGQIITQAIPVPTGVPVDDKTPDAYWAEVVGEDKPVWVAT</sequence>
<feature type="compositionally biased region" description="Basic and acidic residues" evidence="1">
    <location>
        <begin position="70"/>
        <end position="82"/>
    </location>
</feature>
<protein>
    <submittedName>
        <fullName evidence="2">Uncharacterized protein</fullName>
    </submittedName>
</protein>
<comment type="caution">
    <text evidence="2">The sequence shown here is derived from an EMBL/GenBank/DDBJ whole genome shotgun (WGS) entry which is preliminary data.</text>
</comment>
<dbReference type="AlphaFoldDB" id="A0A3M0KGZ4"/>
<dbReference type="EMBL" id="QRBI01000120">
    <property type="protein sequence ID" value="RMC06407.1"/>
    <property type="molecule type" value="Genomic_DNA"/>
</dbReference>